<feature type="compositionally biased region" description="Acidic residues" evidence="2">
    <location>
        <begin position="79"/>
        <end position="94"/>
    </location>
</feature>
<feature type="region of interest" description="Disordered" evidence="2">
    <location>
        <begin position="1"/>
        <end position="108"/>
    </location>
</feature>
<keyword evidence="6" id="KW-1185">Reference proteome</keyword>
<accession>A0A5E8BKJ4</accession>
<dbReference type="Proteomes" id="UP000398389">
    <property type="component" value="Unassembled WGS sequence"/>
</dbReference>
<dbReference type="GO" id="GO:0034058">
    <property type="term" value="P:endosomal vesicle fusion"/>
    <property type="evidence" value="ECO:0007669"/>
    <property type="project" value="TreeGrafter"/>
</dbReference>
<dbReference type="Pfam" id="PF23410">
    <property type="entry name" value="Beta-prop_VPS8"/>
    <property type="match status" value="1"/>
</dbReference>
<dbReference type="GO" id="GO:0005770">
    <property type="term" value="C:late endosome"/>
    <property type="evidence" value="ECO:0007669"/>
    <property type="project" value="TreeGrafter"/>
</dbReference>
<evidence type="ECO:0000313" key="6">
    <source>
        <dbReference type="Proteomes" id="UP000398389"/>
    </source>
</evidence>
<evidence type="ECO:0000313" key="5">
    <source>
        <dbReference type="EMBL" id="VVT49256.1"/>
    </source>
</evidence>
<feature type="domain" description="Vacuolar protein sorting-associated protein 8 central" evidence="3">
    <location>
        <begin position="702"/>
        <end position="893"/>
    </location>
</feature>
<proteinExistence type="inferred from homology"/>
<feature type="compositionally biased region" description="Low complexity" evidence="2">
    <location>
        <begin position="63"/>
        <end position="78"/>
    </location>
</feature>
<dbReference type="RefSeq" id="XP_031852791.1">
    <property type="nucleotide sequence ID" value="XM_031996900.1"/>
</dbReference>
<feature type="compositionally biased region" description="Gly residues" evidence="2">
    <location>
        <begin position="903"/>
        <end position="921"/>
    </location>
</feature>
<feature type="compositionally biased region" description="Polar residues" evidence="2">
    <location>
        <begin position="36"/>
        <end position="49"/>
    </location>
</feature>
<dbReference type="Pfam" id="PF23413">
    <property type="entry name" value="zf_RING_Vps8_fungal"/>
    <property type="match status" value="1"/>
</dbReference>
<feature type="region of interest" description="Disordered" evidence="2">
    <location>
        <begin position="1475"/>
        <end position="1495"/>
    </location>
</feature>
<dbReference type="EMBL" id="CABVLU010000002">
    <property type="protein sequence ID" value="VVT49256.1"/>
    <property type="molecule type" value="Genomic_DNA"/>
</dbReference>
<sequence>MPVPDETDTSFSQMEADDFAEPTASSSPTDPFLDFSSISEQQHVSTTLPQYFKRADKKPEPVAADTNLDDTATAADDLGPGDDTLDEIPSDVENIDNVPSPMTRTPGEYRTLSLGDASGLQVRSIDQRFQTRLSSLSSVRSVSSSSSSLRSNRLLSGRALTTSEDELFLGDEDKRPWETVRWSKLRKISSQIFSESAQRAYGKPTCIIAAARIVLGMSHGHVLVFDYHQTLTAVIGSKTKAVECGPVTALAVSADFSYLASGYSSGHIFTWELAKPSGPNIHISPLNKSLLLKAKHADGHLENSEVIYLNFIGKRHSALVSGDVTGMAFSHDTVRSMVGRTVITRRIMGRYPGSVLGATKRKPTALLACSPLPLGNVIQPTDKCCLVAIMTPYLLAIVSVLPTPRTEFKTGRPKSVSNDIGLSGCVAWLPALKGTAGVASETNTRLAYSWGNVLTIMEIVATAGVKKNEVGLKFNFQKRYVGDEAIVSIQWISRQVLGLVTSTQRFLFLNEETMKVSATVDLLSKHLMHTDYFSDILKDLTVVDSETGDVRPVVVCDGYFNSVRGFKGKIFLLGKYELVAGTVSNWADRLLDTMELGDYIGAIDLATSYYLGTQDLAIVGLPQDDEERHAIVIKNLPGMMIASIKYTFNGSGHGENVGGVSWEEFVGELCEVTLEAWIAIGKPGELLEQVFDEFEEHHYGRIFFETLTRQISSGRVTQLPPTVFRELVKTHVGDPELAERLEEVICSLDIRTLDVDAAVTLARQHHLKDTLIYIWNHALGDYVTPLVEFIETITRRGGDGHLSEAEKVYPYLSYILSGRVYPTGLSFEDERVAFRAKSYVYYFLFASSNIAWPQGGPVIYTSDSGVDEPVYPYLTVLLRFNTAAFFAALNEAFEDPFLNEEGSGSGSGSGSGGSDNSGGGVIAIDGGDEAETFGATVNRQLIVNILLEVFGNHGELQEHRIFFNIFLARNYPKYTQFIILPGQVLTRVVEEVCNCGDPELKDECELSLESLLSKYKPYDLERVIGMLEEVRFYGVLQYVFRGERRYSKLLETAVRAFKENNRSVNVNVDGDDGDEKKKKMLDVLGECLRNTRERGNAVIEKERVAVEGLIRENFGLFVGLNARRVVRLLSMNGAGGLHDEVFKLGKDKKNLQFDYLDALFSVGRLGGTKLPGKKFRHLYVELLCERGEIEKLFEVFKSQLTGAEDVDLDVVGDALERAGAVDSLVLLLQRQGKPREALESVVSKVREVVADGEDATRFVDLGVEVCFHGGRGSFGEGLWIKLIDGIVELREQHKDAGPLLQKVLSALLDRGGDNGTIVRICSGLLQDKVEGENGDGYGDDNGRVVKTLSSLSSKRTVGAVRPILSELFAAYRYQERVVTIARRLLDGDAYERLQELVSARRQGWRVAASGECEGCGRAVVGLGVDAAWVYFEWEMRTKGELARAAVARVEAAARGKAGSGPDGAAVVARQARALRKGKGKGKGNGNGGSNNNGNGNGSSCGCGNESVEQTAKWRAIAAGRSAGEDGRVVVVFRCGHAYHLGCLRNLGVVGQGLKCVIDG</sequence>
<dbReference type="GeneID" id="43581000"/>
<dbReference type="Pfam" id="PF12816">
    <property type="entry name" value="TPR_Vps8"/>
    <property type="match status" value="1"/>
</dbReference>
<comment type="similarity">
    <text evidence="1">Belongs to the VPS8 family.</text>
</comment>
<dbReference type="GO" id="GO:0030897">
    <property type="term" value="C:HOPS complex"/>
    <property type="evidence" value="ECO:0007669"/>
    <property type="project" value="TreeGrafter"/>
</dbReference>
<dbReference type="GO" id="GO:0006623">
    <property type="term" value="P:protein targeting to vacuole"/>
    <property type="evidence" value="ECO:0007669"/>
    <property type="project" value="InterPro"/>
</dbReference>
<dbReference type="PANTHER" id="PTHR12616:SF8">
    <property type="entry name" value="VACUOLAR PROTEIN SORTING-ASSOCIATED PROTEIN 8 HOMOLOG"/>
    <property type="match status" value="1"/>
</dbReference>
<gene>
    <name evidence="5" type="ORF">SAPINGB_P002181</name>
</gene>
<dbReference type="OrthoDB" id="289913at2759"/>
<dbReference type="Gene3D" id="2.130.10.10">
    <property type="entry name" value="YVTN repeat-like/Quinoprotein amine dehydrogenase"/>
    <property type="match status" value="1"/>
</dbReference>
<protein>
    <submittedName>
        <fullName evidence="5">Uncharacterized protein</fullName>
    </submittedName>
</protein>
<dbReference type="InterPro" id="IPR045111">
    <property type="entry name" value="Vps41/Vps8"/>
</dbReference>
<feature type="compositionally biased region" description="Gly residues" evidence="2">
    <location>
        <begin position="1482"/>
        <end position="1495"/>
    </location>
</feature>
<dbReference type="SUPFAM" id="SSF50978">
    <property type="entry name" value="WD40 repeat-like"/>
    <property type="match status" value="1"/>
</dbReference>
<evidence type="ECO:0000256" key="2">
    <source>
        <dbReference type="SAM" id="MobiDB-lite"/>
    </source>
</evidence>
<feature type="region of interest" description="Disordered" evidence="2">
    <location>
        <begin position="900"/>
        <end position="921"/>
    </location>
</feature>
<reference evidence="5 6" key="1">
    <citation type="submission" date="2019-09" db="EMBL/GenBank/DDBJ databases">
        <authorList>
            <person name="Brejova B."/>
        </authorList>
    </citation>
    <scope>NUCLEOTIDE SEQUENCE [LARGE SCALE GENOMIC DNA]</scope>
</reference>
<evidence type="ECO:0000259" key="4">
    <source>
        <dbReference type="Pfam" id="PF25066"/>
    </source>
</evidence>
<evidence type="ECO:0000259" key="3">
    <source>
        <dbReference type="Pfam" id="PF12816"/>
    </source>
</evidence>
<dbReference type="InterPro" id="IPR015943">
    <property type="entry name" value="WD40/YVTN_repeat-like_dom_sf"/>
</dbReference>
<dbReference type="PANTHER" id="PTHR12616">
    <property type="entry name" value="VACUOLAR PROTEIN SORTING VPS41"/>
    <property type="match status" value="1"/>
</dbReference>
<organism evidence="5 6">
    <name type="scientific">Magnusiomyces paraingens</name>
    <dbReference type="NCBI Taxonomy" id="2606893"/>
    <lineage>
        <taxon>Eukaryota</taxon>
        <taxon>Fungi</taxon>
        <taxon>Dikarya</taxon>
        <taxon>Ascomycota</taxon>
        <taxon>Saccharomycotina</taxon>
        <taxon>Dipodascomycetes</taxon>
        <taxon>Dipodascales</taxon>
        <taxon>Dipodascaceae</taxon>
        <taxon>Magnusiomyces</taxon>
    </lineage>
</organism>
<dbReference type="InterPro" id="IPR025941">
    <property type="entry name" value="Vps8_central_dom"/>
</dbReference>
<name>A0A5E8BKJ4_9ASCO</name>
<dbReference type="InterPro" id="IPR059070">
    <property type="entry name" value="TPR_VPS8_2"/>
</dbReference>
<dbReference type="Pfam" id="PF25066">
    <property type="entry name" value="TPR_VPS8_2"/>
    <property type="match status" value="1"/>
</dbReference>
<dbReference type="InterPro" id="IPR036322">
    <property type="entry name" value="WD40_repeat_dom_sf"/>
</dbReference>
<evidence type="ECO:0000256" key="1">
    <source>
        <dbReference type="ARBA" id="ARBA00009422"/>
    </source>
</evidence>
<feature type="domain" description="VPS8-like TPR-like repeats" evidence="4">
    <location>
        <begin position="1352"/>
        <end position="1400"/>
    </location>
</feature>